<dbReference type="Pfam" id="PF14610">
    <property type="entry name" value="Psg1"/>
    <property type="match status" value="1"/>
</dbReference>
<accession>A0A8H2VP16</accession>
<evidence type="ECO:0000256" key="1">
    <source>
        <dbReference type="SAM" id="MobiDB-lite"/>
    </source>
</evidence>
<keyword evidence="3" id="KW-0732">Signal</keyword>
<keyword evidence="2" id="KW-0812">Transmembrane</keyword>
<sequence length="381" mass="41196">MRRSFLAITTALLYAITEASPARKAESDTIDSSEHPSTGTSSPTTIDTTATNKISSALEISTSIIDVNLVPWVTVDASGHASTVTPILTTIDGKTTTIDAAPTTLTASDTSSTSGTTSRPSTSGEVLPTSTGGGAFEICHNLKGKFAPFCKPDNGSSLYVDETYYVTWDTEFFTGSNNSVFIQANYVNASGGGVQAFQSIPTSNSLGFIAWTIDKNWLKGMNSNNVTLFITSTQKSTISSIQGPTLMVTPSPAPEPYRQSPSKAPHGASLYIALPTVLTFIVLIIGGTYYCNRKHRTIGMGSVMGRRKGYGTGSRRQRMGLGKKKDRAIMLRNQELMADGQYKDVPSSRAEDSTMHFRDEMSWDNDEHFRDETRWQAGSRL</sequence>
<organism evidence="4 5">
    <name type="scientific">Sclerotinia trifoliorum</name>
    <dbReference type="NCBI Taxonomy" id="28548"/>
    <lineage>
        <taxon>Eukaryota</taxon>
        <taxon>Fungi</taxon>
        <taxon>Dikarya</taxon>
        <taxon>Ascomycota</taxon>
        <taxon>Pezizomycotina</taxon>
        <taxon>Leotiomycetes</taxon>
        <taxon>Helotiales</taxon>
        <taxon>Sclerotiniaceae</taxon>
        <taxon>Sclerotinia</taxon>
    </lineage>
</organism>
<evidence type="ECO:0000256" key="2">
    <source>
        <dbReference type="SAM" id="Phobius"/>
    </source>
</evidence>
<feature type="compositionally biased region" description="Low complexity" evidence="1">
    <location>
        <begin position="102"/>
        <end position="123"/>
    </location>
</feature>
<feature type="region of interest" description="Disordered" evidence="1">
    <location>
        <begin position="23"/>
        <end position="48"/>
    </location>
</feature>
<comment type="caution">
    <text evidence="4">The sequence shown here is derived from an EMBL/GenBank/DDBJ whole genome shotgun (WGS) entry which is preliminary data.</text>
</comment>
<dbReference type="InterPro" id="IPR028000">
    <property type="entry name" value="Pma1"/>
</dbReference>
<dbReference type="AlphaFoldDB" id="A0A8H2VP16"/>
<protein>
    <submittedName>
        <fullName evidence="4">00a560db-96a0-496b-b49f-606a8f6acd60</fullName>
    </submittedName>
</protein>
<dbReference type="OrthoDB" id="4084551at2759"/>
<reference evidence="4" key="1">
    <citation type="submission" date="2020-10" db="EMBL/GenBank/DDBJ databases">
        <authorList>
            <person name="Kusch S."/>
        </authorList>
    </citation>
    <scope>NUCLEOTIDE SEQUENCE</scope>
    <source>
        <strain evidence="4">SwB9</strain>
    </source>
</reference>
<proteinExistence type="predicted"/>
<feature type="signal peptide" evidence="3">
    <location>
        <begin position="1"/>
        <end position="19"/>
    </location>
</feature>
<keyword evidence="5" id="KW-1185">Reference proteome</keyword>
<gene>
    <name evidence="4" type="ORF">SCLTRI_LOCUS1751</name>
</gene>
<feature type="compositionally biased region" description="Low complexity" evidence="1">
    <location>
        <begin position="35"/>
        <end position="48"/>
    </location>
</feature>
<evidence type="ECO:0000313" key="5">
    <source>
        <dbReference type="Proteomes" id="UP000624404"/>
    </source>
</evidence>
<feature type="transmembrane region" description="Helical" evidence="2">
    <location>
        <begin position="268"/>
        <end position="291"/>
    </location>
</feature>
<keyword evidence="2" id="KW-0472">Membrane</keyword>
<dbReference type="EMBL" id="CAJHIA010000007">
    <property type="protein sequence ID" value="CAD6441959.1"/>
    <property type="molecule type" value="Genomic_DNA"/>
</dbReference>
<evidence type="ECO:0000256" key="3">
    <source>
        <dbReference type="SAM" id="SignalP"/>
    </source>
</evidence>
<dbReference type="Proteomes" id="UP000624404">
    <property type="component" value="Unassembled WGS sequence"/>
</dbReference>
<feature type="region of interest" description="Disordered" evidence="1">
    <location>
        <begin position="102"/>
        <end position="128"/>
    </location>
</feature>
<keyword evidence="2" id="KW-1133">Transmembrane helix</keyword>
<name>A0A8H2VP16_9HELO</name>
<evidence type="ECO:0000313" key="4">
    <source>
        <dbReference type="EMBL" id="CAD6441959.1"/>
    </source>
</evidence>
<feature type="chain" id="PRO_5034525141" evidence="3">
    <location>
        <begin position="20"/>
        <end position="381"/>
    </location>
</feature>